<organism evidence="2 3">
    <name type="scientific">Meiothermus hypogaeus NBRC 106114</name>
    <dbReference type="NCBI Taxonomy" id="1227553"/>
    <lineage>
        <taxon>Bacteria</taxon>
        <taxon>Thermotogati</taxon>
        <taxon>Deinococcota</taxon>
        <taxon>Deinococci</taxon>
        <taxon>Thermales</taxon>
        <taxon>Thermaceae</taxon>
        <taxon>Meiothermus</taxon>
    </lineage>
</organism>
<evidence type="ECO:0000313" key="2">
    <source>
        <dbReference type="EMBL" id="GEM81922.1"/>
    </source>
</evidence>
<feature type="domain" description="HTH cro/C1-type" evidence="1">
    <location>
        <begin position="17"/>
        <end position="79"/>
    </location>
</feature>
<dbReference type="InterPro" id="IPR010982">
    <property type="entry name" value="Lambda_DNA-bd_dom_sf"/>
</dbReference>
<gene>
    <name evidence="2" type="ORF">MHY01S_00880</name>
</gene>
<dbReference type="InterPro" id="IPR015927">
    <property type="entry name" value="Peptidase_S24_S26A/B/C"/>
</dbReference>
<dbReference type="Proteomes" id="UP000321197">
    <property type="component" value="Unassembled WGS sequence"/>
</dbReference>
<dbReference type="InterPro" id="IPR036286">
    <property type="entry name" value="LexA/Signal_pep-like_sf"/>
</dbReference>
<dbReference type="CDD" id="cd06529">
    <property type="entry name" value="S24_LexA-like"/>
    <property type="match status" value="1"/>
</dbReference>
<dbReference type="Pfam" id="PF00717">
    <property type="entry name" value="Peptidase_S24"/>
    <property type="match status" value="1"/>
</dbReference>
<dbReference type="Gene3D" id="1.10.260.40">
    <property type="entry name" value="lambda repressor-like DNA-binding domains"/>
    <property type="match status" value="1"/>
</dbReference>
<comment type="caution">
    <text evidence="2">The sequence shown here is derived from an EMBL/GenBank/DDBJ whole genome shotgun (WGS) entry which is preliminary data.</text>
</comment>
<reference evidence="2 3" key="1">
    <citation type="submission" date="2019-07" db="EMBL/GenBank/DDBJ databases">
        <title>Whole genome shotgun sequence of Meiothermus hypogaeus NBRC 106114.</title>
        <authorList>
            <person name="Hosoyama A."/>
            <person name="Uohara A."/>
            <person name="Ohji S."/>
            <person name="Ichikawa N."/>
        </authorList>
    </citation>
    <scope>NUCLEOTIDE SEQUENCE [LARGE SCALE GENOMIC DNA]</scope>
    <source>
        <strain evidence="2 3">NBRC 106114</strain>
    </source>
</reference>
<dbReference type="InterPro" id="IPR039418">
    <property type="entry name" value="LexA-like"/>
</dbReference>
<dbReference type="InterPro" id="IPR001387">
    <property type="entry name" value="Cro/C1-type_HTH"/>
</dbReference>
<evidence type="ECO:0000259" key="1">
    <source>
        <dbReference type="PROSITE" id="PS50943"/>
    </source>
</evidence>
<proteinExistence type="predicted"/>
<name>A0A511QZF8_9DEIN</name>
<dbReference type="GO" id="GO:0003677">
    <property type="term" value="F:DNA binding"/>
    <property type="evidence" value="ECO:0007669"/>
    <property type="project" value="InterPro"/>
</dbReference>
<dbReference type="SUPFAM" id="SSF51306">
    <property type="entry name" value="LexA/Signal peptidase"/>
    <property type="match status" value="1"/>
</dbReference>
<dbReference type="OrthoDB" id="27466at2"/>
<dbReference type="AlphaFoldDB" id="A0A511QZF8"/>
<accession>A0A511QZF8</accession>
<dbReference type="SMART" id="SM00530">
    <property type="entry name" value="HTH_XRE"/>
    <property type="match status" value="1"/>
</dbReference>
<dbReference type="PROSITE" id="PS50943">
    <property type="entry name" value="HTH_CROC1"/>
    <property type="match status" value="1"/>
</dbReference>
<dbReference type="CDD" id="cd00093">
    <property type="entry name" value="HTH_XRE"/>
    <property type="match status" value="1"/>
</dbReference>
<dbReference type="InterPro" id="IPR050077">
    <property type="entry name" value="LexA_repressor"/>
</dbReference>
<dbReference type="PANTHER" id="PTHR33516">
    <property type="entry name" value="LEXA REPRESSOR"/>
    <property type="match status" value="1"/>
</dbReference>
<protein>
    <recommendedName>
        <fullName evidence="1">HTH cro/C1-type domain-containing protein</fullName>
    </recommendedName>
</protein>
<dbReference type="Gene3D" id="2.10.109.10">
    <property type="entry name" value="Umud Fragment, subunit A"/>
    <property type="match status" value="1"/>
</dbReference>
<dbReference type="PANTHER" id="PTHR33516:SF2">
    <property type="entry name" value="LEXA REPRESSOR-RELATED"/>
    <property type="match status" value="1"/>
</dbReference>
<dbReference type="EMBL" id="BJXL01000001">
    <property type="protein sequence ID" value="GEM81922.1"/>
    <property type="molecule type" value="Genomic_DNA"/>
</dbReference>
<dbReference type="SUPFAM" id="SSF47413">
    <property type="entry name" value="lambda repressor-like DNA-binding domains"/>
    <property type="match status" value="1"/>
</dbReference>
<evidence type="ECO:0000313" key="3">
    <source>
        <dbReference type="Proteomes" id="UP000321197"/>
    </source>
</evidence>
<sequence>MARTKRHDLRGPFNEDIRKVMAEKGWTKLEQFADHFGIGRTTVYSLVLGRQTSQGEWVKPSLDTIIKLSIALNRPVDELLSRLYPELDLPKPQAQVAPNMKKAPVVGVVGAGPGQFEPTLKSVYVPAAVAKGRPLAAYEVRGDSMCGGKRPICDGDIIVVNMADKGCSGQVVVARLVDGSFVCKALKEDKFGRRLMSLNPLYTNSAPPVIPAEDVDEVIGRVVWVQGALNGVEE</sequence>